<evidence type="ECO:0000256" key="3">
    <source>
        <dbReference type="ARBA" id="ARBA00022475"/>
    </source>
</evidence>
<accession>A0A131ZVB5</accession>
<keyword evidence="4 11" id="KW-0812">Transmembrane</keyword>
<evidence type="ECO:0000256" key="5">
    <source>
        <dbReference type="ARBA" id="ARBA00022989"/>
    </source>
</evidence>
<feature type="transmembrane region" description="Helical" evidence="13">
    <location>
        <begin position="74"/>
        <end position="98"/>
    </location>
</feature>
<gene>
    <name evidence="15" type="ORF">QR98_0010530</name>
</gene>
<keyword evidence="5 13" id="KW-1133">Transmembrane helix</keyword>
<evidence type="ECO:0000256" key="13">
    <source>
        <dbReference type="SAM" id="Phobius"/>
    </source>
</evidence>
<dbReference type="GO" id="GO:0004993">
    <property type="term" value="F:G protein-coupled serotonin receptor activity"/>
    <property type="evidence" value="ECO:0007669"/>
    <property type="project" value="UniProtKB-ARBA"/>
</dbReference>
<dbReference type="GO" id="GO:0005886">
    <property type="term" value="C:plasma membrane"/>
    <property type="evidence" value="ECO:0007669"/>
    <property type="project" value="UniProtKB-SubCell"/>
</dbReference>
<evidence type="ECO:0000256" key="2">
    <source>
        <dbReference type="ARBA" id="ARBA00010663"/>
    </source>
</evidence>
<dbReference type="PROSITE" id="PS50262">
    <property type="entry name" value="G_PROTEIN_RECEP_F1_2"/>
    <property type="match status" value="1"/>
</dbReference>
<keyword evidence="6 11" id="KW-0297">G-protein coupled receptor</keyword>
<dbReference type="GO" id="GO:0071880">
    <property type="term" value="P:adenylate cyclase-activating adrenergic receptor signaling pathway"/>
    <property type="evidence" value="ECO:0007669"/>
    <property type="project" value="TreeGrafter"/>
</dbReference>
<evidence type="ECO:0000256" key="1">
    <source>
        <dbReference type="ARBA" id="ARBA00004651"/>
    </source>
</evidence>
<evidence type="ECO:0000256" key="10">
    <source>
        <dbReference type="ARBA" id="ARBA00023224"/>
    </source>
</evidence>
<dbReference type="PRINTS" id="PR00237">
    <property type="entry name" value="GPCRRHODOPSN"/>
</dbReference>
<keyword evidence="8" id="KW-1015">Disulfide bond</keyword>
<evidence type="ECO:0000256" key="8">
    <source>
        <dbReference type="ARBA" id="ARBA00023157"/>
    </source>
</evidence>
<protein>
    <submittedName>
        <fullName evidence="15">7 transmembrane receptor (Rhodopsin family)-like protein 2</fullName>
    </submittedName>
</protein>
<dbReference type="PROSITE" id="PS00237">
    <property type="entry name" value="G_PROTEIN_RECEP_F1_1"/>
    <property type="match status" value="1"/>
</dbReference>
<feature type="domain" description="G-protein coupled receptors family 1 profile" evidence="14">
    <location>
        <begin position="90"/>
        <end position="265"/>
    </location>
</feature>
<evidence type="ECO:0000256" key="9">
    <source>
        <dbReference type="ARBA" id="ARBA00023170"/>
    </source>
</evidence>
<dbReference type="InterPro" id="IPR000276">
    <property type="entry name" value="GPCR_Rhodpsn"/>
</dbReference>
<feature type="transmembrane region" description="Helical" evidence="13">
    <location>
        <begin position="231"/>
        <end position="254"/>
    </location>
</feature>
<evidence type="ECO:0000256" key="7">
    <source>
        <dbReference type="ARBA" id="ARBA00023136"/>
    </source>
</evidence>
<dbReference type="Gene3D" id="1.20.1070.10">
    <property type="entry name" value="Rhodopsin 7-helix transmembrane proteins"/>
    <property type="match status" value="1"/>
</dbReference>
<evidence type="ECO:0000259" key="14">
    <source>
        <dbReference type="PROSITE" id="PS50262"/>
    </source>
</evidence>
<comment type="subcellular location">
    <subcellularLocation>
        <location evidence="1">Cell membrane</location>
        <topology evidence="1">Multi-pass membrane protein</topology>
    </subcellularLocation>
</comment>
<dbReference type="InterPro" id="IPR017452">
    <property type="entry name" value="GPCR_Rhodpsn_7TM"/>
</dbReference>
<dbReference type="Proteomes" id="UP000616769">
    <property type="component" value="Unassembled WGS sequence"/>
</dbReference>
<keyword evidence="9 11" id="KW-0675">Receptor</keyword>
<reference evidence="15 16" key="1">
    <citation type="journal article" date="2015" name="Parasit. Vectors">
        <title>Draft genome of the scabies mite.</title>
        <authorList>
            <person name="Rider S.D.Jr."/>
            <person name="Morgan M.S."/>
            <person name="Arlian L.G."/>
        </authorList>
    </citation>
    <scope>NUCLEOTIDE SEQUENCE [LARGE SCALE GENOMIC DNA]</scope>
    <source>
        <strain evidence="15">Arlian Lab</strain>
    </source>
</reference>
<evidence type="ECO:0000256" key="11">
    <source>
        <dbReference type="RuleBase" id="RU000688"/>
    </source>
</evidence>
<evidence type="ECO:0000313" key="15">
    <source>
        <dbReference type="EMBL" id="KPM02637.1"/>
    </source>
</evidence>
<evidence type="ECO:0000313" key="16">
    <source>
        <dbReference type="Proteomes" id="UP000616769"/>
    </source>
</evidence>
<dbReference type="GO" id="GO:0043410">
    <property type="term" value="P:positive regulation of MAPK cascade"/>
    <property type="evidence" value="ECO:0007669"/>
    <property type="project" value="TreeGrafter"/>
</dbReference>
<keyword evidence="7 13" id="KW-0472">Membrane</keyword>
<dbReference type="PANTHER" id="PTHR24248:SF199">
    <property type="entry name" value="IP13425P-RELATED"/>
    <property type="match status" value="1"/>
</dbReference>
<proteinExistence type="inferred from homology"/>
<evidence type="ECO:0000256" key="12">
    <source>
        <dbReference type="SAM" id="MobiDB-lite"/>
    </source>
</evidence>
<dbReference type="SUPFAM" id="SSF81321">
    <property type="entry name" value="Family A G protein-coupled receptor-like"/>
    <property type="match status" value="1"/>
</dbReference>
<dbReference type="PANTHER" id="PTHR24248">
    <property type="entry name" value="ADRENERGIC RECEPTOR-RELATED G-PROTEIN COUPLED RECEPTOR"/>
    <property type="match status" value="1"/>
</dbReference>
<comment type="similarity">
    <text evidence="2 11">Belongs to the G-protein coupled receptor 1 family.</text>
</comment>
<feature type="compositionally biased region" description="Low complexity" evidence="12">
    <location>
        <begin position="28"/>
        <end position="66"/>
    </location>
</feature>
<feature type="transmembrane region" description="Helical" evidence="13">
    <location>
        <begin position="110"/>
        <end position="131"/>
    </location>
</feature>
<dbReference type="EMBL" id="JXLN01002444">
    <property type="protein sequence ID" value="KPM02637.1"/>
    <property type="molecule type" value="Genomic_DNA"/>
</dbReference>
<dbReference type="Pfam" id="PF00001">
    <property type="entry name" value="7tm_1"/>
    <property type="match status" value="1"/>
</dbReference>
<evidence type="ECO:0000256" key="4">
    <source>
        <dbReference type="ARBA" id="ARBA00022692"/>
    </source>
</evidence>
<feature type="region of interest" description="Disordered" evidence="12">
    <location>
        <begin position="22"/>
        <end position="67"/>
    </location>
</feature>
<dbReference type="AlphaFoldDB" id="A0A131ZVB5"/>
<organism evidence="15 16">
    <name type="scientific">Sarcoptes scabiei</name>
    <name type="common">Itch mite</name>
    <name type="synonym">Acarus scabiei</name>
    <dbReference type="NCBI Taxonomy" id="52283"/>
    <lineage>
        <taxon>Eukaryota</taxon>
        <taxon>Metazoa</taxon>
        <taxon>Ecdysozoa</taxon>
        <taxon>Arthropoda</taxon>
        <taxon>Chelicerata</taxon>
        <taxon>Arachnida</taxon>
        <taxon>Acari</taxon>
        <taxon>Acariformes</taxon>
        <taxon>Sarcoptiformes</taxon>
        <taxon>Astigmata</taxon>
        <taxon>Psoroptidia</taxon>
        <taxon>Sarcoptoidea</taxon>
        <taxon>Sarcoptidae</taxon>
        <taxon>Sarcoptinae</taxon>
        <taxon>Sarcoptes</taxon>
    </lineage>
</organism>
<feature type="transmembrane region" description="Helical" evidence="13">
    <location>
        <begin position="146"/>
        <end position="168"/>
    </location>
</feature>
<dbReference type="OrthoDB" id="9445642at2759"/>
<keyword evidence="3" id="KW-1003">Cell membrane</keyword>
<name>A0A131ZVB5_SARSC</name>
<evidence type="ECO:0000256" key="6">
    <source>
        <dbReference type="ARBA" id="ARBA00023040"/>
    </source>
</evidence>
<comment type="caution">
    <text evidence="15">The sequence shown here is derived from an EMBL/GenBank/DDBJ whole genome shotgun (WGS) entry which is preliminary data.</text>
</comment>
<sequence length="265" mass="29419">MDQKSIYNNGIDLIEINDYVIDDDGEYPTTTPTQPSSPSSTSSSSLSPSTTTTSSSSSSSPSSSLSFDPNKLPLVYASLETSVSVIAIIGNLLVIVVFLQDKRLRKVTNFYIISLSFADLLVGAIGIPSAIMTKIGLPRSSMKLCLTMLSLLIVLCTISILNLVAVSIDRYWAILHPLDYHKRISERTACFIICACWILGSVIGFLPLFGWRNEYRDSCYFIPTMNYNFLLFLYFVTIVFPAIIMAISYVRIYIVVVQQLTLNKV</sequence>
<feature type="transmembrane region" description="Helical" evidence="13">
    <location>
        <begin position="189"/>
        <end position="211"/>
    </location>
</feature>
<dbReference type="VEuPathDB" id="VectorBase:SSCA007982"/>
<keyword evidence="10 11" id="KW-0807">Transducer</keyword>